<evidence type="ECO:0000313" key="1">
    <source>
        <dbReference type="EMBL" id="CAF0978053.1"/>
    </source>
</evidence>
<dbReference type="Proteomes" id="UP000663829">
    <property type="component" value="Unassembled WGS sequence"/>
</dbReference>
<dbReference type="Proteomes" id="UP000682733">
    <property type="component" value="Unassembled WGS sequence"/>
</dbReference>
<evidence type="ECO:0000313" key="2">
    <source>
        <dbReference type="EMBL" id="CAF1358576.1"/>
    </source>
</evidence>
<reference evidence="2" key="1">
    <citation type="submission" date="2021-02" db="EMBL/GenBank/DDBJ databases">
        <authorList>
            <person name="Nowell W R."/>
        </authorList>
    </citation>
    <scope>NUCLEOTIDE SEQUENCE</scope>
</reference>
<accession>A0A815HXA6</accession>
<evidence type="ECO:0000313" key="4">
    <source>
        <dbReference type="EMBL" id="CAF4235003.1"/>
    </source>
</evidence>
<protein>
    <submittedName>
        <fullName evidence="2">Uncharacterized protein</fullName>
    </submittedName>
</protein>
<gene>
    <name evidence="2" type="ORF">GPM918_LOCUS31263</name>
    <name evidence="1" type="ORF">OVA965_LOCUS13434</name>
    <name evidence="4" type="ORF">SRO942_LOCUS31905</name>
    <name evidence="3" type="ORF">TMI583_LOCUS13433</name>
</gene>
<keyword evidence="5" id="KW-1185">Reference proteome</keyword>
<sequence>MAGRPGETHRGDFGGSANWDLQQVARYICQWEAANSTNGQTLLNAIVQYLTGLQSNGTFQPLLSKYNQTVAYVQNATNKALFLSNCTQFFQGLKEAFTRDIQQQEQIEQLGSSVKQQVMKLLVDVFNGIAQSSPSSATQMSPESSIILTTTAVVG</sequence>
<evidence type="ECO:0000313" key="5">
    <source>
        <dbReference type="Proteomes" id="UP000663829"/>
    </source>
</evidence>
<dbReference type="EMBL" id="CAJOBA010005598">
    <property type="protein sequence ID" value="CAF3748607.1"/>
    <property type="molecule type" value="Genomic_DNA"/>
</dbReference>
<dbReference type="EMBL" id="CAJNOK010005594">
    <property type="protein sequence ID" value="CAF0978053.1"/>
    <property type="molecule type" value="Genomic_DNA"/>
</dbReference>
<dbReference type="Proteomes" id="UP000681722">
    <property type="component" value="Unassembled WGS sequence"/>
</dbReference>
<dbReference type="AlphaFoldDB" id="A0A815HXA6"/>
<dbReference type="EMBL" id="CAJNOQ010015291">
    <property type="protein sequence ID" value="CAF1358576.1"/>
    <property type="molecule type" value="Genomic_DNA"/>
</dbReference>
<evidence type="ECO:0000313" key="3">
    <source>
        <dbReference type="EMBL" id="CAF3748607.1"/>
    </source>
</evidence>
<name>A0A815HXA6_9BILA</name>
<dbReference type="Proteomes" id="UP000677228">
    <property type="component" value="Unassembled WGS sequence"/>
</dbReference>
<dbReference type="OrthoDB" id="10022669at2759"/>
<comment type="caution">
    <text evidence="2">The sequence shown here is derived from an EMBL/GenBank/DDBJ whole genome shotgun (WGS) entry which is preliminary data.</text>
</comment>
<dbReference type="EMBL" id="CAJOBC010068685">
    <property type="protein sequence ID" value="CAF4235003.1"/>
    <property type="molecule type" value="Genomic_DNA"/>
</dbReference>
<organism evidence="2 5">
    <name type="scientific">Didymodactylos carnosus</name>
    <dbReference type="NCBI Taxonomy" id="1234261"/>
    <lineage>
        <taxon>Eukaryota</taxon>
        <taxon>Metazoa</taxon>
        <taxon>Spiralia</taxon>
        <taxon>Gnathifera</taxon>
        <taxon>Rotifera</taxon>
        <taxon>Eurotatoria</taxon>
        <taxon>Bdelloidea</taxon>
        <taxon>Philodinida</taxon>
        <taxon>Philodinidae</taxon>
        <taxon>Didymodactylos</taxon>
    </lineage>
</organism>
<proteinExistence type="predicted"/>